<evidence type="ECO:0000256" key="1">
    <source>
        <dbReference type="ARBA" id="ARBA00007949"/>
    </source>
</evidence>
<gene>
    <name evidence="4" type="ORF">RS030_81488</name>
</gene>
<dbReference type="InterPro" id="IPR044294">
    <property type="entry name" value="Lipase-like"/>
</dbReference>
<keyword evidence="5" id="KW-1185">Reference proteome</keyword>
<evidence type="ECO:0000256" key="2">
    <source>
        <dbReference type="SAM" id="MobiDB-lite"/>
    </source>
</evidence>
<evidence type="ECO:0000259" key="3">
    <source>
        <dbReference type="Pfam" id="PF05057"/>
    </source>
</evidence>
<dbReference type="Proteomes" id="UP001311799">
    <property type="component" value="Unassembled WGS sequence"/>
</dbReference>
<reference evidence="4 5" key="1">
    <citation type="submission" date="2023-10" db="EMBL/GenBank/DDBJ databases">
        <title>Comparative genomics analysis reveals potential genetic determinants of host preference in Cryptosporidium xiaoi.</title>
        <authorList>
            <person name="Xiao L."/>
            <person name="Li J."/>
        </authorList>
    </citation>
    <scope>NUCLEOTIDE SEQUENCE [LARGE SCALE GENOMIC DNA]</scope>
    <source>
        <strain evidence="4 5">52996</strain>
    </source>
</reference>
<dbReference type="Gene3D" id="3.40.50.1820">
    <property type="entry name" value="alpha/beta hydrolase"/>
    <property type="match status" value="1"/>
</dbReference>
<dbReference type="InterPro" id="IPR007751">
    <property type="entry name" value="DUF676_lipase-like"/>
</dbReference>
<dbReference type="Pfam" id="PF12394">
    <property type="entry name" value="DUF3657"/>
    <property type="match status" value="1"/>
</dbReference>
<accession>A0AAV9XT07</accession>
<evidence type="ECO:0000313" key="5">
    <source>
        <dbReference type="Proteomes" id="UP001311799"/>
    </source>
</evidence>
<feature type="domain" description="DUF676" evidence="3">
    <location>
        <begin position="905"/>
        <end position="1088"/>
    </location>
</feature>
<name>A0AAV9XT07_9CRYT</name>
<dbReference type="EMBL" id="JAWDEY010000036">
    <property type="protein sequence ID" value="KAK6587714.1"/>
    <property type="molecule type" value="Genomic_DNA"/>
</dbReference>
<dbReference type="InterPro" id="IPR029058">
    <property type="entry name" value="AB_hydrolase_fold"/>
</dbReference>
<evidence type="ECO:0000313" key="4">
    <source>
        <dbReference type="EMBL" id="KAK6587714.1"/>
    </source>
</evidence>
<dbReference type="PANTHER" id="PTHR12482:SF5">
    <property type="entry name" value="DUF676 DOMAIN-CONTAINING PROTEIN"/>
    <property type="match status" value="1"/>
</dbReference>
<dbReference type="Pfam" id="PF05057">
    <property type="entry name" value="DUF676"/>
    <property type="match status" value="1"/>
</dbReference>
<dbReference type="PANTHER" id="PTHR12482">
    <property type="entry name" value="LIPASE ROG1-RELATED-RELATED"/>
    <property type="match status" value="1"/>
</dbReference>
<feature type="compositionally biased region" description="Low complexity" evidence="2">
    <location>
        <begin position="757"/>
        <end position="770"/>
    </location>
</feature>
<protein>
    <submittedName>
        <fullName evidence="4">ZW18 protein</fullName>
    </submittedName>
</protein>
<proteinExistence type="inferred from homology"/>
<dbReference type="InterPro" id="IPR022122">
    <property type="entry name" value="DUF3657"/>
</dbReference>
<dbReference type="SUPFAM" id="SSF53474">
    <property type="entry name" value="alpha/beta-Hydrolases"/>
    <property type="match status" value="1"/>
</dbReference>
<comment type="caution">
    <text evidence="4">The sequence shown here is derived from an EMBL/GenBank/DDBJ whole genome shotgun (WGS) entry which is preliminary data.</text>
</comment>
<dbReference type="AlphaFoldDB" id="A0AAV9XT07"/>
<feature type="region of interest" description="Disordered" evidence="2">
    <location>
        <begin position="752"/>
        <end position="777"/>
    </location>
</feature>
<organism evidence="4 5">
    <name type="scientific">Cryptosporidium xiaoi</name>
    <dbReference type="NCBI Taxonomy" id="659607"/>
    <lineage>
        <taxon>Eukaryota</taxon>
        <taxon>Sar</taxon>
        <taxon>Alveolata</taxon>
        <taxon>Apicomplexa</taxon>
        <taxon>Conoidasida</taxon>
        <taxon>Coccidia</taxon>
        <taxon>Eucoccidiorida</taxon>
        <taxon>Eimeriorina</taxon>
        <taxon>Cryptosporidiidae</taxon>
        <taxon>Cryptosporidium</taxon>
    </lineage>
</organism>
<sequence>MSLYAKVDFAVCLTKFRNIDLFQSGYYRIRCRLYFLDEGVTYTVFPTKITYKKNCELKWENIQEDGSILTRPFLIRFIDDVADLNETIGFSCKVRLRLTNFKSLKSFFSDLSLKEVSDLNRNTLFNGRINLSPFFLEVDLLHCEIPDISLIPDSITINEDDYYEKLESYPCSEEFTSVCYNVYKINNVSDGIIEYIPILFDEFHFCHLNCILMSQITGISASDDEIYLNNRTKYAVRFNKVKPLPTIPSFLLSKNKVDEKSEVVQQEDSNNFNDSLKDMNESVPDLTKKLQINRDVFNSNTKIFNIRSAIVQKMSELNNHSKTNSSPSSLLKDKRNYSFEHGAVIKEKDNDVSTSVGNECISLDEVFSTVITKDPIFIETCKLRVELITVLTSIYLQLAANMHFITKKCCSPQRMKLMRSYLAVPPLELPGGSRLNVEPLVDINNLLFDENGASVPFCVIREPENSLDEKPFTRIGSDIQLKEETEFKHTLTMANDGTTIGTLPEQRLTNLALNYIKLPPVIWSLTPLSWQLDYKRGITPPLFKRSVVSQSINIDLLLNNEPISQFQSLIEAPYEITQYCSKLNEEISDLSTQLLDTWNRVLATLPFILKKLEQICKMENIRKTMYLWNETVFIENLSSHEYCVPNLKPEPAKFPEYIQNNNFPITPPISLYITSSSPFSEGQIFKKNTSIMSVIPNWVTGPQNIPTYSYKPIDYYSKAAFQLRTNSVFKSIPSPTAIEEICLPPIYEGPAFEDQQNNNNNSNASGNTGNKKTENNEDTNYSEIINSSKYNEWLPILFIQKYTDTNNKPYTGGILTHCGQLCRVGLSNDPAISARYIINRKIENEEIDKRKTFSPPKLFESNNNFNDDNKSSGYNSINDFTPVIPIKTELPFSCENKTVDVNIRDLHIIVFVHGLQGSAFDMRNVRNIISLYYPDVLCLLSTCNEDNTDGPIEDMGKRLSDEIISAITPFSKTIKKLSFIGHSLGGVIIRAALPHLKMFSEYFYLYWSLSTPHLGCISNNSKLINVGVWIMKKWSSSQSLNQLSLSDSQKYEDTFMYKLATEHSEHLSHFKHVVFCSSHQDMYAPYDSARAEYNSSAPLIYKDMVESILKHIDPSKLTRIDVNFYLPQKNLDTFIGRAAHIQVIENHLFVKILVTRFPEWFIV</sequence>
<comment type="similarity">
    <text evidence="1">Belongs to the FAM135 family.</text>
</comment>